<evidence type="ECO:0000313" key="1">
    <source>
        <dbReference type="EMBL" id="AIW68576.1"/>
    </source>
</evidence>
<name>A0A0A0VE95_9VIRU</name>
<dbReference type="EMBL" id="KP056312">
    <property type="protein sequence ID" value="AIW68576.1"/>
    <property type="molecule type" value="Genomic_DNA"/>
</dbReference>
<accession>A0A0A0VE95</accession>
<evidence type="ECO:0008006" key="3">
    <source>
        <dbReference type="Google" id="ProtNLM"/>
    </source>
</evidence>
<evidence type="ECO:0000313" key="2">
    <source>
        <dbReference type="Proteomes" id="UP000146922"/>
    </source>
</evidence>
<sequence length="365" mass="40997">MWQYLPILLMTMISQVEWTVAAVKRYPAGGFITGDKLSRVFEALPWRVAVVSDEPEKYEGFPILTEEDPAVFEDADCILFAVSDPKCVTGAMKSVFMASSKTAWVVYDGTETRATVRSWMRRLWRAETYVPLLTHRGFVTDVCVYSQPDSERYVSVMTATAHFYSNRLEVLEEMAFVPHLAYAKLAMDRYTVLDGCMGVKGSADVAPLNRSMWFLTAAAIPHGEIDTDSLFSDPGAVYSCGSALREALGSLPEGSTSVVAVRNSSYRKYVRGILGPNFRVETFTNVVKTWGVYDYVLLPMGISDSYRQGRDLMEKLEMPGGHRVVTFAPENYTVNEVHLNRPLKYAIKRMDLIAPMVLRHVSLNK</sequence>
<reference evidence="1 2" key="1">
    <citation type="submission" date="2014-10" db="EMBL/GenBank/DDBJ databases">
        <authorList>
            <person name="van Beurden S.J."/>
            <person name="Hughes J."/>
            <person name="Saucedo B."/>
            <person name="Rijks J."/>
            <person name="Kik M."/>
            <person name="Haenen O.L.M."/>
            <person name="Engelsma M.Y."/>
            <person name="Grone A."/>
            <person name="Verheije H."/>
            <person name="Wilkie G."/>
        </authorList>
    </citation>
    <scope>NUCLEOTIDE SEQUENCE [LARGE SCALE GENOMIC DNA]</scope>
    <source>
        <strain evidence="1">Pelophylax kl. esculentus/2013/NL</strain>
    </source>
</reference>
<organism evidence="1 2">
    <name type="scientific">common midwife toad virus-NL</name>
    <dbReference type="NCBI Taxonomy" id="2849710"/>
    <lineage>
        <taxon>Viruses</taxon>
        <taxon>Varidnaviria</taxon>
        <taxon>Bamfordvirae</taxon>
        <taxon>Nucleocytoviricota</taxon>
        <taxon>Megaviricetes</taxon>
        <taxon>Pimascovirales</taxon>
        <taxon>Pimascovirales incertae sedis</taxon>
        <taxon>Iridoviridae</taxon>
        <taxon>Alphairidovirinae</taxon>
        <taxon>Ranavirus</taxon>
        <taxon>Ranavirus alytes1</taxon>
        <taxon>Common midwife toad virus</taxon>
    </lineage>
</organism>
<keyword evidence="2" id="KW-1185">Reference proteome</keyword>
<dbReference type="OrthoDB" id="3022at10239"/>
<proteinExistence type="predicted"/>
<protein>
    <recommendedName>
        <fullName evidence="3">Surface protein</fullName>
    </recommendedName>
</protein>
<dbReference type="Proteomes" id="UP000146922">
    <property type="component" value="Segment"/>
</dbReference>